<dbReference type="Pfam" id="PF04434">
    <property type="entry name" value="SWIM"/>
    <property type="match status" value="1"/>
</dbReference>
<dbReference type="Pfam" id="PF26130">
    <property type="entry name" value="PB1-like"/>
    <property type="match status" value="1"/>
</dbReference>
<feature type="region of interest" description="Disordered" evidence="5">
    <location>
        <begin position="271"/>
        <end position="304"/>
    </location>
</feature>
<dbReference type="InterPro" id="IPR058594">
    <property type="entry name" value="PB1-like_dom_pln"/>
</dbReference>
<reference evidence="7 8" key="1">
    <citation type="submission" date="2019-01" db="EMBL/GenBank/DDBJ databases">
        <title>Sequencing of cultivated peanut Arachis hypogaea provides insights into genome evolution and oil improvement.</title>
        <authorList>
            <person name="Chen X."/>
        </authorList>
    </citation>
    <scope>NUCLEOTIDE SEQUENCE [LARGE SCALE GENOMIC DNA]</scope>
    <source>
        <strain evidence="8">cv. Fuhuasheng</strain>
        <tissue evidence="7">Leaves</tissue>
    </source>
</reference>
<protein>
    <recommendedName>
        <fullName evidence="6">SWIM-type domain-containing protein</fullName>
    </recommendedName>
</protein>
<feature type="region of interest" description="Disordered" evidence="5">
    <location>
        <begin position="121"/>
        <end position="151"/>
    </location>
</feature>
<dbReference type="PROSITE" id="PS50966">
    <property type="entry name" value="ZF_SWIM"/>
    <property type="match status" value="1"/>
</dbReference>
<dbReference type="STRING" id="3818.A0A445BSH9"/>
<dbReference type="AlphaFoldDB" id="A0A445BSH9"/>
<comment type="caution">
    <text evidence="7">The sequence shown here is derived from an EMBL/GenBank/DDBJ whole genome shotgun (WGS) entry which is preliminary data.</text>
</comment>
<dbReference type="SMART" id="SM00575">
    <property type="entry name" value="ZnF_PMZ"/>
    <property type="match status" value="1"/>
</dbReference>
<name>A0A445BSH9_ARAHY</name>
<keyword evidence="3" id="KW-0862">Zinc</keyword>
<evidence type="ECO:0000256" key="1">
    <source>
        <dbReference type="ARBA" id="ARBA00022723"/>
    </source>
</evidence>
<proteinExistence type="predicted"/>
<dbReference type="PANTHER" id="PTHR31973">
    <property type="entry name" value="POLYPROTEIN, PUTATIVE-RELATED"/>
    <property type="match status" value="1"/>
</dbReference>
<keyword evidence="2 4" id="KW-0863">Zinc-finger</keyword>
<evidence type="ECO:0000256" key="3">
    <source>
        <dbReference type="ARBA" id="ARBA00022833"/>
    </source>
</evidence>
<keyword evidence="1" id="KW-0479">Metal-binding</keyword>
<evidence type="ECO:0000256" key="5">
    <source>
        <dbReference type="SAM" id="MobiDB-lite"/>
    </source>
</evidence>
<evidence type="ECO:0000256" key="2">
    <source>
        <dbReference type="ARBA" id="ARBA00022771"/>
    </source>
</evidence>
<evidence type="ECO:0000313" key="8">
    <source>
        <dbReference type="Proteomes" id="UP000289738"/>
    </source>
</evidence>
<dbReference type="InterPro" id="IPR006564">
    <property type="entry name" value="Znf_PMZ"/>
</dbReference>
<evidence type="ECO:0000313" key="7">
    <source>
        <dbReference type="EMBL" id="RYR41654.1"/>
    </source>
</evidence>
<evidence type="ECO:0000256" key="4">
    <source>
        <dbReference type="PROSITE-ProRule" id="PRU00325"/>
    </source>
</evidence>
<evidence type="ECO:0000259" key="6">
    <source>
        <dbReference type="PROSITE" id="PS50966"/>
    </source>
</evidence>
<feature type="domain" description="SWIM-type" evidence="6">
    <location>
        <begin position="198"/>
        <end position="232"/>
    </location>
</feature>
<dbReference type="GO" id="GO:0008270">
    <property type="term" value="F:zinc ion binding"/>
    <property type="evidence" value="ECO:0007669"/>
    <property type="project" value="UniProtKB-KW"/>
</dbReference>
<dbReference type="PANTHER" id="PTHR31973:SF187">
    <property type="entry name" value="MUTATOR TRANSPOSASE MUDRA PROTEIN"/>
    <property type="match status" value="1"/>
</dbReference>
<accession>A0A445BSH9</accession>
<keyword evidence="8" id="KW-1185">Reference proteome</keyword>
<dbReference type="InterPro" id="IPR007527">
    <property type="entry name" value="Znf_SWIM"/>
</dbReference>
<dbReference type="Proteomes" id="UP000289738">
    <property type="component" value="Chromosome A08"/>
</dbReference>
<sequence length="333" mass="38170">MSTHITLVYHHGGRLERNFKGVTVYSGGQVSLIPRVNVDMLNLFFMEGLFKDLGYIQWKKFYWGKPDAGGGVALKLLRLDRNVVNMYEDAIKNDDRVVYVYWEHIVDIPTEVEVVDVDAEEVPTPETEPANVNAESVKSPGGRIKKRAQRSQKPVRILRPRKLTTTLGQKASQKSNKWNPTWAGDDNGKIYEVKKHPTKVTVDLGNQKCTCQFWQLTGLPCRHACAAFALRGRRPEDQIHNWLGMAAYNLAYQHNINPVLSKEFWDKDEGYPPLPPHYKTPIGRPTKKRRKEKNEARPNSNPHKLKRRYGTIICKYCGESGHNSRGYEKSMLI</sequence>
<organism evidence="7 8">
    <name type="scientific">Arachis hypogaea</name>
    <name type="common">Peanut</name>
    <dbReference type="NCBI Taxonomy" id="3818"/>
    <lineage>
        <taxon>Eukaryota</taxon>
        <taxon>Viridiplantae</taxon>
        <taxon>Streptophyta</taxon>
        <taxon>Embryophyta</taxon>
        <taxon>Tracheophyta</taxon>
        <taxon>Spermatophyta</taxon>
        <taxon>Magnoliopsida</taxon>
        <taxon>eudicotyledons</taxon>
        <taxon>Gunneridae</taxon>
        <taxon>Pentapetalae</taxon>
        <taxon>rosids</taxon>
        <taxon>fabids</taxon>
        <taxon>Fabales</taxon>
        <taxon>Fabaceae</taxon>
        <taxon>Papilionoideae</taxon>
        <taxon>50 kb inversion clade</taxon>
        <taxon>dalbergioids sensu lato</taxon>
        <taxon>Dalbergieae</taxon>
        <taxon>Pterocarpus clade</taxon>
        <taxon>Arachis</taxon>
    </lineage>
</organism>
<gene>
    <name evidence="7" type="ORF">Ahy_A08g038060</name>
</gene>
<dbReference type="EMBL" id="SDMP01000008">
    <property type="protein sequence ID" value="RYR41654.1"/>
    <property type="molecule type" value="Genomic_DNA"/>
</dbReference>